<evidence type="ECO:0000313" key="1">
    <source>
        <dbReference type="Proteomes" id="UP000694865"/>
    </source>
</evidence>
<dbReference type="Gene3D" id="3.40.50.300">
    <property type="entry name" value="P-loop containing nucleotide triphosphate hydrolases"/>
    <property type="match status" value="1"/>
</dbReference>
<protein>
    <submittedName>
        <fullName evidence="2">Uncharacterized protein LOC102806620</fullName>
    </submittedName>
</protein>
<dbReference type="PANTHER" id="PTHR48419">
    <property type="entry name" value="SULFOTRANSFERASE DOMAIN-CONTAINING PROTEIN"/>
    <property type="match status" value="1"/>
</dbReference>
<dbReference type="RefSeq" id="XP_006814431.1">
    <property type="nucleotide sequence ID" value="XM_006814368.1"/>
</dbReference>
<proteinExistence type="predicted"/>
<keyword evidence="1" id="KW-1185">Reference proteome</keyword>
<dbReference type="Proteomes" id="UP000694865">
    <property type="component" value="Unplaced"/>
</dbReference>
<dbReference type="GeneID" id="102806620"/>
<evidence type="ECO:0000313" key="2">
    <source>
        <dbReference type="RefSeq" id="XP_006814431.1"/>
    </source>
</evidence>
<dbReference type="PANTHER" id="PTHR48419:SF1">
    <property type="entry name" value="SULFOTRANSFERASE DOMAIN-CONTAINING PROTEIN"/>
    <property type="match status" value="1"/>
</dbReference>
<dbReference type="Pfam" id="PF19798">
    <property type="entry name" value="Sulfotransfer_5"/>
    <property type="match status" value="1"/>
</dbReference>
<gene>
    <name evidence="2" type="primary">LOC102806620</name>
</gene>
<name>A0ABM0M340_SACKO</name>
<dbReference type="InterPro" id="IPR053226">
    <property type="entry name" value="Pyrrolopyrazine_biosynth_F"/>
</dbReference>
<dbReference type="InterPro" id="IPR027417">
    <property type="entry name" value="P-loop_NTPase"/>
</dbReference>
<reference evidence="2" key="1">
    <citation type="submission" date="2025-08" db="UniProtKB">
        <authorList>
            <consortium name="RefSeq"/>
        </authorList>
    </citation>
    <scope>IDENTIFICATION</scope>
    <source>
        <tissue evidence="2">Testes</tissue>
    </source>
</reference>
<accession>A0ABM0M340</accession>
<sequence length="271" mass="31003">MEKGVESSSGATRVMLWTYPRTRSLSVEFAMATQPNIAVHHELYYTAYLFGGNVDDDENDSDMGFTFNEVKKRLEVVDEGKSVVFAKDMAYSLEGNFHNLPKGFRHSFLIRNPEKSIASLYNVFCETESRRPEDRAVQMSGVGELYELYMLVKTKQKSTPLIIDSDDLIRFPGQILRKYCDKVGIKYNDTMLSWKRGKQKVAHWPEPLKDAAFMYEDAVNSSGFDYNLSSLGTLDTSKLPQSVITCMESCKPLYLDMWENRIKPDTVETDI</sequence>
<organism evidence="1 2">
    <name type="scientific">Saccoglossus kowalevskii</name>
    <name type="common">Acorn worm</name>
    <dbReference type="NCBI Taxonomy" id="10224"/>
    <lineage>
        <taxon>Eukaryota</taxon>
        <taxon>Metazoa</taxon>
        <taxon>Hemichordata</taxon>
        <taxon>Enteropneusta</taxon>
        <taxon>Harrimaniidae</taxon>
        <taxon>Saccoglossus</taxon>
    </lineage>
</organism>
<dbReference type="SUPFAM" id="SSF52540">
    <property type="entry name" value="P-loop containing nucleoside triphosphate hydrolases"/>
    <property type="match status" value="1"/>
</dbReference>